<accession>A0ACC0AU26</accession>
<reference evidence="2" key="1">
    <citation type="journal article" date="2023" name="Nat. Plants">
        <title>Single-cell RNA sequencing provides a high-resolution roadmap for understanding the multicellular compartmentation of specialized metabolism.</title>
        <authorList>
            <person name="Sun S."/>
            <person name="Shen X."/>
            <person name="Li Y."/>
            <person name="Li Y."/>
            <person name="Wang S."/>
            <person name="Li R."/>
            <person name="Zhang H."/>
            <person name="Shen G."/>
            <person name="Guo B."/>
            <person name="Wei J."/>
            <person name="Xu J."/>
            <person name="St-Pierre B."/>
            <person name="Chen S."/>
            <person name="Sun C."/>
        </authorList>
    </citation>
    <scope>NUCLEOTIDE SEQUENCE [LARGE SCALE GENOMIC DNA]</scope>
</reference>
<sequence length="125" mass="14309">MLRGYNPGYDPVFGSVRGLHYTWLVLRKRVSSDGVDSFRLGRVDPLEERRSTVEDLAQSVYDDQRYSQPLKLGVKLLVRVSPEGHVFLFCSLMLEPFVRLKMLDYWIYSNNTGNVSLSGMAFDIG</sequence>
<keyword evidence="2" id="KW-1185">Reference proteome</keyword>
<evidence type="ECO:0000313" key="1">
    <source>
        <dbReference type="EMBL" id="KAI5664483.1"/>
    </source>
</evidence>
<dbReference type="Proteomes" id="UP001060085">
    <property type="component" value="Linkage Group LG05"/>
</dbReference>
<protein>
    <submittedName>
        <fullName evidence="1">Uncharacterized protein</fullName>
    </submittedName>
</protein>
<evidence type="ECO:0000313" key="2">
    <source>
        <dbReference type="Proteomes" id="UP001060085"/>
    </source>
</evidence>
<comment type="caution">
    <text evidence="1">The sequence shown here is derived from an EMBL/GenBank/DDBJ whole genome shotgun (WGS) entry which is preliminary data.</text>
</comment>
<gene>
    <name evidence="1" type="ORF">M9H77_23806</name>
</gene>
<proteinExistence type="predicted"/>
<name>A0ACC0AU26_CATRO</name>
<dbReference type="EMBL" id="CM044705">
    <property type="protein sequence ID" value="KAI5664483.1"/>
    <property type="molecule type" value="Genomic_DNA"/>
</dbReference>
<organism evidence="1 2">
    <name type="scientific">Catharanthus roseus</name>
    <name type="common">Madagascar periwinkle</name>
    <name type="synonym">Vinca rosea</name>
    <dbReference type="NCBI Taxonomy" id="4058"/>
    <lineage>
        <taxon>Eukaryota</taxon>
        <taxon>Viridiplantae</taxon>
        <taxon>Streptophyta</taxon>
        <taxon>Embryophyta</taxon>
        <taxon>Tracheophyta</taxon>
        <taxon>Spermatophyta</taxon>
        <taxon>Magnoliopsida</taxon>
        <taxon>eudicotyledons</taxon>
        <taxon>Gunneridae</taxon>
        <taxon>Pentapetalae</taxon>
        <taxon>asterids</taxon>
        <taxon>lamiids</taxon>
        <taxon>Gentianales</taxon>
        <taxon>Apocynaceae</taxon>
        <taxon>Rauvolfioideae</taxon>
        <taxon>Vinceae</taxon>
        <taxon>Catharanthinae</taxon>
        <taxon>Catharanthus</taxon>
    </lineage>
</organism>